<gene>
    <name evidence="2" type="ORF">ROA7023_03602</name>
</gene>
<feature type="transmembrane region" description="Helical" evidence="1">
    <location>
        <begin position="89"/>
        <end position="111"/>
    </location>
</feature>
<keyword evidence="1" id="KW-0472">Membrane</keyword>
<keyword evidence="1" id="KW-0812">Transmembrane</keyword>
<organism evidence="2 3">
    <name type="scientific">Roseisalinus antarcticus</name>
    <dbReference type="NCBI Taxonomy" id="254357"/>
    <lineage>
        <taxon>Bacteria</taxon>
        <taxon>Pseudomonadati</taxon>
        <taxon>Pseudomonadota</taxon>
        <taxon>Alphaproteobacteria</taxon>
        <taxon>Rhodobacterales</taxon>
        <taxon>Roseobacteraceae</taxon>
        <taxon>Roseisalinus</taxon>
    </lineage>
</organism>
<feature type="transmembrane region" description="Helical" evidence="1">
    <location>
        <begin position="194"/>
        <end position="212"/>
    </location>
</feature>
<keyword evidence="3" id="KW-1185">Reference proteome</keyword>
<proteinExistence type="predicted"/>
<sequence length="218" mass="23787">MTWRAAVLGALGPGLLALAALPFALYALDFGTAGLRHDLSGESRLFLPGRAGANDAISVHMVAGGLITILAPLQVIPALRRRLPGWHRWAGRLTVALALGAAVAGLIFIALRGTIGGPVMNAGFALYGLCMGLSALQTIRFARARDYRRHRIWALRLFVLCIASWLYRVHYGLWEVLTGGLGTAEDFTGPFDRVQVFAFFLPYLALVQLWVWRRPTPP</sequence>
<feature type="transmembrane region" description="Helical" evidence="1">
    <location>
        <begin position="154"/>
        <end position="174"/>
    </location>
</feature>
<evidence type="ECO:0000313" key="3">
    <source>
        <dbReference type="Proteomes" id="UP000193900"/>
    </source>
</evidence>
<evidence type="ECO:0008006" key="4">
    <source>
        <dbReference type="Google" id="ProtNLM"/>
    </source>
</evidence>
<name>A0A1Y5TU73_9RHOB</name>
<dbReference type="Pfam" id="PF10067">
    <property type="entry name" value="DUF2306"/>
    <property type="match status" value="1"/>
</dbReference>
<dbReference type="EMBL" id="FWFZ01000026">
    <property type="protein sequence ID" value="SLN72418.1"/>
    <property type="molecule type" value="Genomic_DNA"/>
</dbReference>
<dbReference type="OrthoDB" id="8759010at2"/>
<dbReference type="RefSeq" id="WP_085880371.1">
    <property type="nucleotide sequence ID" value="NZ_FWFZ01000026.1"/>
</dbReference>
<dbReference type="AlphaFoldDB" id="A0A1Y5TU73"/>
<feature type="transmembrane region" description="Helical" evidence="1">
    <location>
        <begin position="57"/>
        <end position="77"/>
    </location>
</feature>
<dbReference type="InterPro" id="IPR018750">
    <property type="entry name" value="DUF2306_membrane"/>
</dbReference>
<feature type="transmembrane region" description="Helical" evidence="1">
    <location>
        <begin position="123"/>
        <end position="142"/>
    </location>
</feature>
<evidence type="ECO:0000256" key="1">
    <source>
        <dbReference type="SAM" id="Phobius"/>
    </source>
</evidence>
<evidence type="ECO:0000313" key="2">
    <source>
        <dbReference type="EMBL" id="SLN72418.1"/>
    </source>
</evidence>
<keyword evidence="1" id="KW-1133">Transmembrane helix</keyword>
<protein>
    <recommendedName>
        <fullName evidence="4">Membrane protein (DUF2306)</fullName>
    </recommendedName>
</protein>
<accession>A0A1Y5TU73</accession>
<reference evidence="2 3" key="1">
    <citation type="submission" date="2017-03" db="EMBL/GenBank/DDBJ databases">
        <authorList>
            <person name="Afonso C.L."/>
            <person name="Miller P.J."/>
            <person name="Scott M.A."/>
            <person name="Spackman E."/>
            <person name="Goraichik I."/>
            <person name="Dimitrov K.M."/>
            <person name="Suarez D.L."/>
            <person name="Swayne D.E."/>
        </authorList>
    </citation>
    <scope>NUCLEOTIDE SEQUENCE [LARGE SCALE GENOMIC DNA]</scope>
    <source>
        <strain evidence="2 3">CECT 7023</strain>
    </source>
</reference>
<dbReference type="Proteomes" id="UP000193900">
    <property type="component" value="Unassembled WGS sequence"/>
</dbReference>